<dbReference type="GO" id="GO:0020037">
    <property type="term" value="F:heme binding"/>
    <property type="evidence" value="ECO:0007669"/>
    <property type="project" value="UniProtKB-UniRule"/>
</dbReference>
<keyword evidence="8 12" id="KW-0408">Iron</keyword>
<dbReference type="PROSITE" id="PS50873">
    <property type="entry name" value="PEROXIDASE_4"/>
    <property type="match status" value="1"/>
</dbReference>
<keyword evidence="3 15" id="KW-0575">Peroxidase</keyword>
<dbReference type="PROSITE" id="PS00435">
    <property type="entry name" value="PEROXIDASE_1"/>
    <property type="match status" value="1"/>
</dbReference>
<dbReference type="FunFam" id="1.10.520.10:FF:000009">
    <property type="entry name" value="Peroxidase"/>
    <property type="match status" value="1"/>
</dbReference>
<feature type="site" description="Transition state stabilizer" evidence="13">
    <location>
        <position position="58"/>
    </location>
</feature>
<dbReference type="InterPro" id="IPR000823">
    <property type="entry name" value="Peroxidase_pln"/>
</dbReference>
<dbReference type="InterPro" id="IPR019793">
    <property type="entry name" value="Peroxidases_heam-ligand_BS"/>
</dbReference>
<dbReference type="KEGG" id="smo:SELMODRAFT_114931"/>
<feature type="binding site" evidence="12">
    <location>
        <position position="63"/>
    </location>
    <ligand>
        <name>Ca(2+)</name>
        <dbReference type="ChEBI" id="CHEBI:29108"/>
        <label>1</label>
    </ligand>
</feature>
<dbReference type="PANTHER" id="PTHR31388">
    <property type="entry name" value="PEROXIDASE 72-RELATED"/>
    <property type="match status" value="1"/>
</dbReference>
<keyword evidence="6 12" id="KW-0106">Calcium</keyword>
<evidence type="ECO:0000256" key="3">
    <source>
        <dbReference type="ARBA" id="ARBA00022559"/>
    </source>
</evidence>
<feature type="binding site" evidence="12">
    <location>
        <position position="72"/>
    </location>
    <ligand>
        <name>Ca(2+)</name>
        <dbReference type="ChEBI" id="CHEBI:29108"/>
        <label>1</label>
    </ligand>
</feature>
<dbReference type="InterPro" id="IPR002016">
    <property type="entry name" value="Haem_peroxidase"/>
</dbReference>
<dbReference type="SUPFAM" id="SSF48113">
    <property type="entry name" value="Heme-dependent peroxidases"/>
    <property type="match status" value="1"/>
</dbReference>
<comment type="similarity">
    <text evidence="2">Belongs to the peroxidase family. Ascorbate peroxidase subfamily.</text>
</comment>
<gene>
    <name evidence="17" type="ORF">SELMODRAFT_114931</name>
</gene>
<feature type="binding site" description="axial binding residue" evidence="12">
    <location>
        <position position="189"/>
    </location>
    <ligand>
        <name>heme b</name>
        <dbReference type="ChEBI" id="CHEBI:60344"/>
    </ligand>
    <ligandPart>
        <name>Fe</name>
        <dbReference type="ChEBI" id="CHEBI:18248"/>
    </ligandPart>
</feature>
<evidence type="ECO:0000256" key="12">
    <source>
        <dbReference type="PIRSR" id="PIRSR600823-3"/>
    </source>
</evidence>
<evidence type="ECO:0000256" key="15">
    <source>
        <dbReference type="RuleBase" id="RU362060"/>
    </source>
</evidence>
<proteinExistence type="inferred from homology"/>
<feature type="binding site" evidence="12">
    <location>
        <position position="250"/>
    </location>
    <ligand>
        <name>Ca(2+)</name>
        <dbReference type="ChEBI" id="CHEBI:29108"/>
        <label>2</label>
    </ligand>
</feature>
<dbReference type="InterPro" id="IPR019794">
    <property type="entry name" value="Peroxidases_AS"/>
</dbReference>
<dbReference type="Proteomes" id="UP000001514">
    <property type="component" value="Unassembled WGS sequence"/>
</dbReference>
<dbReference type="AlphaFoldDB" id="D8SEB6"/>
<dbReference type="InterPro" id="IPR033905">
    <property type="entry name" value="Secretory_peroxidase"/>
</dbReference>
<evidence type="ECO:0000256" key="9">
    <source>
        <dbReference type="ARBA" id="ARBA00023157"/>
    </source>
</evidence>
<dbReference type="InParanoid" id="D8SEB6"/>
<comment type="cofactor">
    <cofactor evidence="12 15">
        <name>Ca(2+)</name>
        <dbReference type="ChEBI" id="CHEBI:29108"/>
    </cofactor>
    <text evidence="12 15">Binds 2 calcium ions per subunit.</text>
</comment>
<feature type="active site" description="Proton acceptor" evidence="10">
    <location>
        <position position="62"/>
    </location>
</feature>
<dbReference type="Gene3D" id="1.10.420.10">
    <property type="entry name" value="Peroxidase, domain 2"/>
    <property type="match status" value="1"/>
</dbReference>
<feature type="binding site" evidence="12">
    <location>
        <position position="190"/>
    </location>
    <ligand>
        <name>Ca(2+)</name>
        <dbReference type="ChEBI" id="CHEBI:29108"/>
        <label>2</label>
    </ligand>
</feature>
<keyword evidence="4 15" id="KW-0349">Heme</keyword>
<evidence type="ECO:0000256" key="11">
    <source>
        <dbReference type="PIRSR" id="PIRSR600823-2"/>
    </source>
</evidence>
<accession>D8SEB6</accession>
<organism evidence="18">
    <name type="scientific">Selaginella moellendorffii</name>
    <name type="common">Spikemoss</name>
    <dbReference type="NCBI Taxonomy" id="88036"/>
    <lineage>
        <taxon>Eukaryota</taxon>
        <taxon>Viridiplantae</taxon>
        <taxon>Streptophyta</taxon>
        <taxon>Embryophyta</taxon>
        <taxon>Tracheophyta</taxon>
        <taxon>Lycopodiopsida</taxon>
        <taxon>Selaginellales</taxon>
        <taxon>Selaginellaceae</taxon>
        <taxon>Selaginella</taxon>
    </lineage>
</organism>
<keyword evidence="15" id="KW-0732">Signal</keyword>
<keyword evidence="7 15" id="KW-0560">Oxidoreductase</keyword>
<evidence type="ECO:0000313" key="17">
    <source>
        <dbReference type="EMBL" id="EFJ17174.1"/>
    </source>
</evidence>
<dbReference type="GO" id="GO:0004601">
    <property type="term" value="F:peroxidase activity"/>
    <property type="evidence" value="ECO:0000318"/>
    <property type="project" value="GO_Central"/>
</dbReference>
<comment type="similarity">
    <text evidence="15">Belongs to the peroxidase family. Classical plant (class III) peroxidase subfamily.</text>
</comment>
<evidence type="ECO:0000256" key="8">
    <source>
        <dbReference type="ARBA" id="ARBA00023004"/>
    </source>
</evidence>
<dbReference type="STRING" id="88036.D8SEB6"/>
<feature type="binding site" evidence="12">
    <location>
        <position position="245"/>
    </location>
    <ligand>
        <name>Ca(2+)</name>
        <dbReference type="ChEBI" id="CHEBI:29108"/>
        <label>2</label>
    </ligand>
</feature>
<keyword evidence="15" id="KW-0376">Hydrogen peroxide</keyword>
<evidence type="ECO:0000256" key="13">
    <source>
        <dbReference type="PIRSR" id="PIRSR600823-4"/>
    </source>
</evidence>
<reference evidence="17 18" key="1">
    <citation type="journal article" date="2011" name="Science">
        <title>The Selaginella genome identifies genetic changes associated with the evolution of vascular plants.</title>
        <authorList>
            <person name="Banks J.A."/>
            <person name="Nishiyama T."/>
            <person name="Hasebe M."/>
            <person name="Bowman J.L."/>
            <person name="Gribskov M."/>
            <person name="dePamphilis C."/>
            <person name="Albert V.A."/>
            <person name="Aono N."/>
            <person name="Aoyama T."/>
            <person name="Ambrose B.A."/>
            <person name="Ashton N.W."/>
            <person name="Axtell M.J."/>
            <person name="Barker E."/>
            <person name="Barker M.S."/>
            <person name="Bennetzen J.L."/>
            <person name="Bonawitz N.D."/>
            <person name="Chapple C."/>
            <person name="Cheng C."/>
            <person name="Correa L.G."/>
            <person name="Dacre M."/>
            <person name="DeBarry J."/>
            <person name="Dreyer I."/>
            <person name="Elias M."/>
            <person name="Engstrom E.M."/>
            <person name="Estelle M."/>
            <person name="Feng L."/>
            <person name="Finet C."/>
            <person name="Floyd S.K."/>
            <person name="Frommer W.B."/>
            <person name="Fujita T."/>
            <person name="Gramzow L."/>
            <person name="Gutensohn M."/>
            <person name="Harholt J."/>
            <person name="Hattori M."/>
            <person name="Heyl A."/>
            <person name="Hirai T."/>
            <person name="Hiwatashi Y."/>
            <person name="Ishikawa M."/>
            <person name="Iwata M."/>
            <person name="Karol K.G."/>
            <person name="Koehler B."/>
            <person name="Kolukisaoglu U."/>
            <person name="Kubo M."/>
            <person name="Kurata T."/>
            <person name="Lalonde S."/>
            <person name="Li K."/>
            <person name="Li Y."/>
            <person name="Litt A."/>
            <person name="Lyons E."/>
            <person name="Manning G."/>
            <person name="Maruyama T."/>
            <person name="Michael T.P."/>
            <person name="Mikami K."/>
            <person name="Miyazaki S."/>
            <person name="Morinaga S."/>
            <person name="Murata T."/>
            <person name="Mueller-Roeber B."/>
            <person name="Nelson D.R."/>
            <person name="Obara M."/>
            <person name="Oguri Y."/>
            <person name="Olmstead R.G."/>
            <person name="Onodera N."/>
            <person name="Petersen B.L."/>
            <person name="Pils B."/>
            <person name="Prigge M."/>
            <person name="Rensing S.A."/>
            <person name="Riano-Pachon D.M."/>
            <person name="Roberts A.W."/>
            <person name="Sato Y."/>
            <person name="Scheller H.V."/>
            <person name="Schulz B."/>
            <person name="Schulz C."/>
            <person name="Shakirov E.V."/>
            <person name="Shibagaki N."/>
            <person name="Shinohara N."/>
            <person name="Shippen D.E."/>
            <person name="Soerensen I."/>
            <person name="Sotooka R."/>
            <person name="Sugimoto N."/>
            <person name="Sugita M."/>
            <person name="Sumikawa N."/>
            <person name="Tanurdzic M."/>
            <person name="Theissen G."/>
            <person name="Ulvskov P."/>
            <person name="Wakazuki S."/>
            <person name="Weng J.K."/>
            <person name="Willats W.W."/>
            <person name="Wipf D."/>
            <person name="Wolf P.G."/>
            <person name="Yang L."/>
            <person name="Zimmer A.D."/>
            <person name="Zhu Q."/>
            <person name="Mitros T."/>
            <person name="Hellsten U."/>
            <person name="Loque D."/>
            <person name="Otillar R."/>
            <person name="Salamov A."/>
            <person name="Schmutz J."/>
            <person name="Shapiro H."/>
            <person name="Lindquist E."/>
            <person name="Lucas S."/>
            <person name="Rokhsar D."/>
            <person name="Grigoriev I.V."/>
        </authorList>
    </citation>
    <scope>NUCLEOTIDE SEQUENCE [LARGE SCALE GENOMIC DNA]</scope>
</reference>
<evidence type="ECO:0000256" key="7">
    <source>
        <dbReference type="ARBA" id="ARBA00023002"/>
    </source>
</evidence>
<dbReference type="GO" id="GO:0005576">
    <property type="term" value="C:extracellular region"/>
    <property type="evidence" value="ECO:0007669"/>
    <property type="project" value="UniProtKB-SubCell"/>
</dbReference>
<dbReference type="PANTHER" id="PTHR31388:SF247">
    <property type="entry name" value="PEROXIDASE"/>
    <property type="match status" value="1"/>
</dbReference>
<feature type="binding site" evidence="12">
    <location>
        <position position="70"/>
    </location>
    <ligand>
        <name>Ca(2+)</name>
        <dbReference type="ChEBI" id="CHEBI:29108"/>
        <label>1</label>
    </ligand>
</feature>
<comment type="function">
    <text evidence="15">Removal of H(2)O(2), oxidation of toxic reductants, biosynthesis and degradation of lignin, suberization, auxin catabolism, response to environmental stresses such as wounding, pathogen attack and oxidative stress.</text>
</comment>
<dbReference type="GO" id="GO:0046872">
    <property type="term" value="F:metal ion binding"/>
    <property type="evidence" value="ECO:0007669"/>
    <property type="project" value="UniProtKB-UniRule"/>
</dbReference>
<dbReference type="PRINTS" id="PR00461">
    <property type="entry name" value="PLPEROXIDASE"/>
</dbReference>
<dbReference type="Gene3D" id="1.10.520.10">
    <property type="match status" value="1"/>
</dbReference>
<feature type="disulfide bond" evidence="14">
    <location>
        <begin position="64"/>
        <end position="69"/>
    </location>
</feature>
<name>D8SEB6_SELML</name>
<evidence type="ECO:0000256" key="10">
    <source>
        <dbReference type="PIRSR" id="PIRSR600823-1"/>
    </source>
</evidence>
<dbReference type="EC" id="1.11.1.7" evidence="15"/>
<evidence type="ECO:0000259" key="16">
    <source>
        <dbReference type="PROSITE" id="PS50873"/>
    </source>
</evidence>
<comment type="subcellular location">
    <subcellularLocation>
        <location evidence="15">Secreted</location>
    </subcellularLocation>
</comment>
<sequence>MDRAFFLVLILAVIDWSLEEHLTPDFYQDSCPNLETTVRETVNKFVQDEPGIAASLLRLHFHDCFVTGCDASILLDDVPPRLGEKSAPPNSNFFRAYEVIDDVKFQLEQICDGVVSCADLLALAAREAVIASHGPHWKVHYGRRDTTVASLAAAAQDIPFANATTQELITRFENKGLSVDEMVALSGAHTIGQTRCAVVKDRLYDFMGTGQPDPALDKDLLQSLRESCPDTPSSDENFSPLDSQTPLRFDNAYFTDLRSGRGVLRSDQVLYSTPGATKSAVHIYSGDSSQFFEDFGRAMIKLGGLTPLTGKEGEIRRSCRFPNRWI</sequence>
<keyword evidence="9 14" id="KW-1015">Disulfide bond</keyword>
<dbReference type="GO" id="GO:0140825">
    <property type="term" value="F:lactoperoxidase activity"/>
    <property type="evidence" value="ECO:0007669"/>
    <property type="project" value="UniProtKB-EC"/>
</dbReference>
<feature type="disulfide bond" evidence="14">
    <location>
        <begin position="196"/>
        <end position="228"/>
    </location>
</feature>
<dbReference type="CDD" id="cd00693">
    <property type="entry name" value="secretory_peroxidase"/>
    <property type="match status" value="1"/>
</dbReference>
<dbReference type="Pfam" id="PF00141">
    <property type="entry name" value="peroxidase"/>
    <property type="match status" value="1"/>
</dbReference>
<feature type="disulfide bond" evidence="14">
    <location>
        <begin position="31"/>
        <end position="111"/>
    </location>
</feature>
<keyword evidence="5 12" id="KW-0479">Metal-binding</keyword>
<feature type="binding site" evidence="12">
    <location>
        <position position="84"/>
    </location>
    <ligand>
        <name>Ca(2+)</name>
        <dbReference type="ChEBI" id="CHEBI:29108"/>
        <label>1</label>
    </ligand>
</feature>
<dbReference type="GO" id="GO:0006979">
    <property type="term" value="P:response to oxidative stress"/>
    <property type="evidence" value="ECO:0007669"/>
    <property type="project" value="UniProtKB-UniRule"/>
</dbReference>
<dbReference type="PRINTS" id="PR00458">
    <property type="entry name" value="PEROXIDASE"/>
</dbReference>
<feature type="binding site" evidence="12">
    <location>
        <position position="68"/>
    </location>
    <ligand>
        <name>Ca(2+)</name>
        <dbReference type="ChEBI" id="CHEBI:29108"/>
        <label>1</label>
    </ligand>
</feature>
<keyword evidence="15" id="KW-0964">Secreted</keyword>
<evidence type="ECO:0000256" key="14">
    <source>
        <dbReference type="PIRSR" id="PIRSR600823-5"/>
    </source>
</evidence>
<evidence type="ECO:0000256" key="1">
    <source>
        <dbReference type="ARBA" id="ARBA00000189"/>
    </source>
</evidence>
<comment type="catalytic activity">
    <reaction evidence="1 15">
        <text>2 a phenolic donor + H2O2 = 2 a phenolic radical donor + 2 H2O</text>
        <dbReference type="Rhea" id="RHEA:56136"/>
        <dbReference type="ChEBI" id="CHEBI:15377"/>
        <dbReference type="ChEBI" id="CHEBI:16240"/>
        <dbReference type="ChEBI" id="CHEBI:139520"/>
        <dbReference type="ChEBI" id="CHEBI:139521"/>
        <dbReference type="EC" id="1.11.1.7"/>
    </reaction>
</comment>
<evidence type="ECO:0000256" key="6">
    <source>
        <dbReference type="ARBA" id="ARBA00022837"/>
    </source>
</evidence>
<feature type="domain" description="Plant heme peroxidase family profile" evidence="16">
    <location>
        <begin position="21"/>
        <end position="323"/>
    </location>
</feature>
<keyword evidence="18" id="KW-1185">Reference proteome</keyword>
<dbReference type="InterPro" id="IPR010255">
    <property type="entry name" value="Haem_peroxidase_sf"/>
</dbReference>
<evidence type="ECO:0000313" key="18">
    <source>
        <dbReference type="Proteomes" id="UP000001514"/>
    </source>
</evidence>
<feature type="disulfide bond" evidence="14">
    <location>
        <begin position="117"/>
        <end position="319"/>
    </location>
</feature>
<dbReference type="FunFam" id="1.10.420.10:FF:000001">
    <property type="entry name" value="Peroxidase"/>
    <property type="match status" value="1"/>
</dbReference>
<evidence type="ECO:0000256" key="2">
    <source>
        <dbReference type="ARBA" id="ARBA00006873"/>
    </source>
</evidence>
<dbReference type="PROSITE" id="PS00436">
    <property type="entry name" value="PEROXIDASE_2"/>
    <property type="match status" value="1"/>
</dbReference>
<evidence type="ECO:0000256" key="4">
    <source>
        <dbReference type="ARBA" id="ARBA00022617"/>
    </source>
</evidence>
<feature type="chain" id="PRO_5005127335" description="Peroxidase" evidence="15">
    <location>
        <begin position="20"/>
        <end position="326"/>
    </location>
</feature>
<protein>
    <recommendedName>
        <fullName evidence="15">Peroxidase</fullName>
        <ecNumber evidence="15">1.11.1.7</ecNumber>
    </recommendedName>
</protein>
<feature type="binding site" evidence="12">
    <location>
        <position position="242"/>
    </location>
    <ligand>
        <name>Ca(2+)</name>
        <dbReference type="ChEBI" id="CHEBI:29108"/>
        <label>2</label>
    </ligand>
</feature>
<comment type="cofactor">
    <cofactor evidence="12 15">
        <name>heme b</name>
        <dbReference type="ChEBI" id="CHEBI:60344"/>
    </cofactor>
    <text evidence="12 15">Binds 1 heme b (iron(II)-protoporphyrin IX) group per subunit.</text>
</comment>
<feature type="signal peptide" evidence="15">
    <location>
        <begin position="1"/>
        <end position="19"/>
    </location>
</feature>
<evidence type="ECO:0000256" key="5">
    <source>
        <dbReference type="ARBA" id="ARBA00022723"/>
    </source>
</evidence>
<dbReference type="GO" id="GO:0009505">
    <property type="term" value="C:plant-type cell wall"/>
    <property type="evidence" value="ECO:0000318"/>
    <property type="project" value="GO_Central"/>
</dbReference>
<feature type="binding site" evidence="12">
    <location>
        <position position="66"/>
    </location>
    <ligand>
        <name>Ca(2+)</name>
        <dbReference type="ChEBI" id="CHEBI:29108"/>
        <label>1</label>
    </ligand>
</feature>
<dbReference type="HOGENOM" id="CLU_010543_0_1_1"/>
<dbReference type="EMBL" id="GL377615">
    <property type="protein sequence ID" value="EFJ17174.1"/>
    <property type="molecule type" value="Genomic_DNA"/>
</dbReference>
<dbReference type="Gramene" id="EFJ17174">
    <property type="protein sequence ID" value="EFJ17174"/>
    <property type="gene ID" value="SELMODRAFT_114931"/>
</dbReference>
<feature type="binding site" evidence="11">
    <location>
        <position position="159"/>
    </location>
    <ligand>
        <name>substrate</name>
    </ligand>
</feature>
<dbReference type="GO" id="GO:0042744">
    <property type="term" value="P:hydrogen peroxide catabolic process"/>
    <property type="evidence" value="ECO:0007669"/>
    <property type="project" value="UniProtKB-KW"/>
</dbReference>